<keyword evidence="4" id="KW-1185">Reference proteome</keyword>
<dbReference type="AlphaFoldDB" id="A0A2S7CSV1"/>
<reference evidence="1 4" key="2">
    <citation type="submission" date="2024-11" db="EMBL/GenBank/DDBJ databases">
        <title>Genome sequencing of Xanthomonas codiaei.</title>
        <authorList>
            <person name="Studholme D.J."/>
        </authorList>
    </citation>
    <scope>NUCLEOTIDE SEQUENCE [LARGE SCALE GENOMIC DNA]</scope>
    <source>
        <strain evidence="1 4">NCPPB 4350</strain>
    </source>
</reference>
<name>A0A2S7CSV1_9XANT</name>
<gene>
    <name evidence="1" type="ORF">ACI6Q5_17785</name>
    <name evidence="2" type="ORF">XcodCFBP4690_09055</name>
</gene>
<evidence type="ECO:0000313" key="4">
    <source>
        <dbReference type="Proteomes" id="UP001637990"/>
    </source>
</evidence>
<dbReference type="Proteomes" id="UP001637990">
    <property type="component" value="Unassembled WGS sequence"/>
</dbReference>
<accession>A0A2S7CSV1</accession>
<dbReference type="RefSeq" id="WP_104540623.1">
    <property type="nucleotide sequence ID" value="NZ_JBJGBS010000116.1"/>
</dbReference>
<evidence type="ECO:0000313" key="2">
    <source>
        <dbReference type="EMBL" id="PPU64601.1"/>
    </source>
</evidence>
<evidence type="ECO:0000313" key="1">
    <source>
        <dbReference type="EMBL" id="MFO3706774.1"/>
    </source>
</evidence>
<dbReference type="EMBL" id="MDEC01000009">
    <property type="protein sequence ID" value="PPU64601.1"/>
    <property type="molecule type" value="Genomic_DNA"/>
</dbReference>
<dbReference type="Proteomes" id="UP000237872">
    <property type="component" value="Unassembled WGS sequence"/>
</dbReference>
<dbReference type="OrthoDB" id="883590at2"/>
<evidence type="ECO:0000313" key="3">
    <source>
        <dbReference type="Proteomes" id="UP000237872"/>
    </source>
</evidence>
<reference evidence="2 3" key="1">
    <citation type="submission" date="2016-08" db="EMBL/GenBank/DDBJ databases">
        <authorList>
            <person name="Seilhamer J.J."/>
        </authorList>
    </citation>
    <scope>NUCLEOTIDE SEQUENCE [LARGE SCALE GENOMIC DNA]</scope>
    <source>
        <strain evidence="2 3">CFBP4690</strain>
    </source>
</reference>
<protein>
    <submittedName>
        <fullName evidence="2">ADP-ribosylation/crystallin J1</fullName>
    </submittedName>
</protein>
<comment type="caution">
    <text evidence="2">The sequence shown here is derived from an EMBL/GenBank/DDBJ whole genome shotgun (WGS) entry which is preliminary data.</text>
</comment>
<dbReference type="EMBL" id="JBJGBS010000116">
    <property type="protein sequence ID" value="MFO3706774.1"/>
    <property type="molecule type" value="Genomic_DNA"/>
</dbReference>
<organism evidence="2 3">
    <name type="scientific">Xanthomonas codiaei</name>
    <dbReference type="NCBI Taxonomy" id="56463"/>
    <lineage>
        <taxon>Bacteria</taxon>
        <taxon>Pseudomonadati</taxon>
        <taxon>Pseudomonadota</taxon>
        <taxon>Gammaproteobacteria</taxon>
        <taxon>Lysobacterales</taxon>
        <taxon>Lysobacteraceae</taxon>
        <taxon>Xanthomonas</taxon>
    </lineage>
</organism>
<sequence length="140" mass="15326">MPSPTRARLAAPSSEVGNAAATVTMHRPAGPEEYALVRDSGFRRWPPPLPEQPLVYPVTNQRYAEEIASRWNVKHSGVGHVAQFAVRATFVEPCAVQEAGGAHHTERWIRAEDLNALNDDIVGLVDIIGRFDAPPTEHDA</sequence>
<proteinExistence type="predicted"/>